<keyword evidence="2" id="KW-0804">Transcription</keyword>
<protein>
    <submittedName>
        <fullName evidence="4">Zf-HC2 domain-containing protein</fullName>
    </submittedName>
</protein>
<dbReference type="Pfam" id="PF13490">
    <property type="entry name" value="zf-HC2"/>
    <property type="match status" value="1"/>
</dbReference>
<keyword evidence="5" id="KW-1185">Reference proteome</keyword>
<evidence type="ECO:0000256" key="2">
    <source>
        <dbReference type="ARBA" id="ARBA00023163"/>
    </source>
</evidence>
<dbReference type="InterPro" id="IPR041916">
    <property type="entry name" value="Anti_sigma_zinc_sf"/>
</dbReference>
<evidence type="ECO:0000259" key="3">
    <source>
        <dbReference type="Pfam" id="PF13490"/>
    </source>
</evidence>
<accession>A0A940MLX4</accession>
<dbReference type="InterPro" id="IPR027383">
    <property type="entry name" value="Znf_put"/>
</dbReference>
<comment type="caution">
    <text evidence="4">The sequence shown here is derived from an EMBL/GenBank/DDBJ whole genome shotgun (WGS) entry which is preliminary data.</text>
</comment>
<reference evidence="4" key="1">
    <citation type="submission" date="2021-03" db="EMBL/GenBank/DDBJ databases">
        <title>Whole genome sequence of Streptomyces bomunensis MMS17-BM035.</title>
        <authorList>
            <person name="Lee J.H."/>
        </authorList>
    </citation>
    <scope>NUCLEOTIDE SEQUENCE</scope>
    <source>
        <strain evidence="4">MMS17-BM035</strain>
    </source>
</reference>
<evidence type="ECO:0000313" key="5">
    <source>
        <dbReference type="Proteomes" id="UP000670475"/>
    </source>
</evidence>
<gene>
    <name evidence="4" type="ORF">JFN87_30920</name>
</gene>
<evidence type="ECO:0000256" key="1">
    <source>
        <dbReference type="ARBA" id="ARBA00023015"/>
    </source>
</evidence>
<keyword evidence="1" id="KW-0805">Transcription regulation</keyword>
<dbReference type="AlphaFoldDB" id="A0A940MLX4"/>
<dbReference type="Gene3D" id="1.10.10.1320">
    <property type="entry name" value="Anti-sigma factor, zinc-finger domain"/>
    <property type="match status" value="1"/>
</dbReference>
<organism evidence="4 5">
    <name type="scientific">Streptomyces montanisoli</name>
    <dbReference type="NCBI Taxonomy" id="2798581"/>
    <lineage>
        <taxon>Bacteria</taxon>
        <taxon>Bacillati</taxon>
        <taxon>Actinomycetota</taxon>
        <taxon>Actinomycetes</taxon>
        <taxon>Kitasatosporales</taxon>
        <taxon>Streptomycetaceae</taxon>
        <taxon>Streptomyces</taxon>
    </lineage>
</organism>
<evidence type="ECO:0000313" key="4">
    <source>
        <dbReference type="EMBL" id="MBP0461836.1"/>
    </source>
</evidence>
<name>A0A940MLX4_9ACTN</name>
<sequence length="371" mass="39184">MLMSLLGAWALAVCSAEETAYVEAHLSECDACAEEALRLRDAVGLLQAERSLDLDPALRSHVLAECLARRPARTPVPDWAASYDAETARLDALLHDMGDDDWHAPVRLRWFEDGKPAARSTTVAGVIGHLMAVDGVVGVALGLDDPLFPAAPLAPDERTERFWGEAAGPHARDVHAPWREQNHALVRRVSFASGGSAGSDDADDADVAGLSVSYGGFALPLRDALVDRAFECWIHGSDIADAVDYPYAPPGGPHLRTMIDLAARLLPEALARRRRQGRAAPPAELVAAGAPGRSLHLEVEGVGGGDWYVPLDSPAALGSADRAVAHVAVDGVEFCRLVAGHVEPEEAAAGRGGDRGAVADMLHAAADLSRM</sequence>
<dbReference type="InterPro" id="IPR034660">
    <property type="entry name" value="DinB/YfiT-like"/>
</dbReference>
<feature type="domain" description="Putative zinc-finger" evidence="3">
    <location>
        <begin position="4"/>
        <end position="33"/>
    </location>
</feature>
<proteinExistence type="predicted"/>
<dbReference type="EMBL" id="JAGIQL010000240">
    <property type="protein sequence ID" value="MBP0461836.1"/>
    <property type="molecule type" value="Genomic_DNA"/>
</dbReference>
<dbReference type="SUPFAM" id="SSF109854">
    <property type="entry name" value="DinB/YfiT-like putative metalloenzymes"/>
    <property type="match status" value="1"/>
</dbReference>
<dbReference type="Proteomes" id="UP000670475">
    <property type="component" value="Unassembled WGS sequence"/>
</dbReference>